<dbReference type="Proteomes" id="UP000005018">
    <property type="component" value="Chromosome 3"/>
</dbReference>
<keyword evidence="6" id="KW-0963">Cytoplasm</keyword>
<dbReference type="KEGG" id="cot:CORT_0C02050"/>
<dbReference type="eggNOG" id="KOG1227">
    <property type="taxonomic scope" value="Eukaryota"/>
</dbReference>
<keyword evidence="9" id="KW-1185">Reference proteome</keyword>
<dbReference type="InterPro" id="IPR029063">
    <property type="entry name" value="SAM-dependent_MTases_sf"/>
</dbReference>
<dbReference type="HOGENOM" id="CLU_023588_1_0_1"/>
<keyword evidence="2 6" id="KW-0808">Transferase</keyword>
<dbReference type="UniPathway" id="UPA00375"/>
<dbReference type="GeneID" id="14539609"/>
<dbReference type="GO" id="GO:0008757">
    <property type="term" value="F:S-adenosylmethionine-dependent methyltransferase activity"/>
    <property type="evidence" value="ECO:0007669"/>
    <property type="project" value="InterPro"/>
</dbReference>
<evidence type="ECO:0000256" key="4">
    <source>
        <dbReference type="ARBA" id="ARBA00022694"/>
    </source>
</evidence>
<comment type="similarity">
    <text evidence="6">Belongs to the class I-like SAM-binding methyltransferase superfamily. TRM5/TYW2 family.</text>
</comment>
<evidence type="ECO:0000313" key="8">
    <source>
        <dbReference type="EMBL" id="CCG25581.1"/>
    </source>
</evidence>
<comment type="subcellular location">
    <subcellularLocation>
        <location evidence="6">Cytoplasm</location>
    </subcellularLocation>
</comment>
<dbReference type="Gene3D" id="3.40.50.150">
    <property type="entry name" value="Vaccinia Virus protein VP39"/>
    <property type="match status" value="1"/>
</dbReference>
<dbReference type="InterPro" id="IPR026274">
    <property type="entry name" value="tRNA_wybutosine_synth_prot_2"/>
</dbReference>
<evidence type="ECO:0000256" key="5">
    <source>
        <dbReference type="ARBA" id="ARBA00049400"/>
    </source>
</evidence>
<comment type="function">
    <text evidence="6">S-adenosyl-L-methionine-dependent transferase that acts as a component of the wybutosine biosynthesis pathway. Wybutosine is a hyper modified guanosine with a tricyclic base found at the 3'-position adjacent to the anticodon of eukaryotic phenylalanine tRNA. Catalyzes the transfer of the alpha-amino-alpha-carboxypropyl (acp) group from S-adenosyl-L-methionine to the C-7 position of 4-demethylwyosine (imG-14) to produce wybutosine-86.</text>
</comment>
<evidence type="ECO:0000256" key="2">
    <source>
        <dbReference type="ARBA" id="ARBA00022679"/>
    </source>
</evidence>
<dbReference type="PROSITE" id="PS51684">
    <property type="entry name" value="SAM_MT_TRM5_TYW2"/>
    <property type="match status" value="1"/>
</dbReference>
<evidence type="ECO:0000256" key="1">
    <source>
        <dbReference type="ARBA" id="ARBA00004797"/>
    </source>
</evidence>
<proteinExistence type="inferred from homology"/>
<keyword evidence="3 6" id="KW-0949">S-adenosyl-L-methionine</keyword>
<dbReference type="PANTHER" id="PTHR23245:SF25">
    <property type="entry name" value="TRNA WYBUTOSINE-SYNTHESIZING PROTEIN 2 HOMOLOG"/>
    <property type="match status" value="1"/>
</dbReference>
<evidence type="ECO:0000259" key="7">
    <source>
        <dbReference type="PROSITE" id="PS51684"/>
    </source>
</evidence>
<dbReference type="GO" id="GO:0030488">
    <property type="term" value="P:tRNA methylation"/>
    <property type="evidence" value="ECO:0007669"/>
    <property type="project" value="TreeGrafter"/>
</dbReference>
<dbReference type="Pfam" id="PF02475">
    <property type="entry name" value="TRM5-TYW2_MTfase"/>
    <property type="match status" value="1"/>
</dbReference>
<dbReference type="GO" id="GO:0008175">
    <property type="term" value="F:tRNA methyltransferase activity"/>
    <property type="evidence" value="ECO:0007669"/>
    <property type="project" value="TreeGrafter"/>
</dbReference>
<evidence type="ECO:0000256" key="6">
    <source>
        <dbReference type="PIRNR" id="PIRNR038972"/>
    </source>
</evidence>
<dbReference type="GO" id="GO:0031591">
    <property type="term" value="P:wybutosine biosynthetic process"/>
    <property type="evidence" value="ECO:0007669"/>
    <property type="project" value="InterPro"/>
</dbReference>
<comment type="pathway">
    <text evidence="1 6">tRNA modification; wybutosine-tRNA(Phe) biosynthesis.</text>
</comment>
<sequence length="393" mass="45758">MIRLKVTHAQDIKRIKNLLEENQWLNKSFKIEKSDSVFHIYTILESLPEKLSHLQWDRYEMEKPVQSLTSIRDKYCNENNVPYFDVPKRWTVYPPMLLFSTNTEDSLPREFCSYLLHHYQAMFGNKSLTHIALNRPIIESDVIRRPTNLVPLYGDFGPEVTDVPTVKDFDDAFWCSVVQNGIHQTWAPKYTMFSRGNIKEKKRILDSYKGLKGTIVFDFYCGIGYFSLSYLRNGAKVLCWELNPWSIEGFRRSLEHAGYRYKIYGEGDSFSSDDVKKYDACLFLENNEEIPQRLEYVQRNSLNISHINLGLLPTSRHSWPIANNLIAEKSNSSTIIHVHENVHVDEFDKMKGEIESSYDNGVVTHIEKIKTFAPDVWHAVFDVVIDKNCGVAH</sequence>
<dbReference type="InterPro" id="IPR056743">
    <property type="entry name" value="TRM5-TYW2-like_MTfase"/>
</dbReference>
<dbReference type="SUPFAM" id="SSF53335">
    <property type="entry name" value="S-adenosyl-L-methionine-dependent methyltransferases"/>
    <property type="match status" value="1"/>
</dbReference>
<name>H8X2N4_CANO9</name>
<reference evidence="8 9" key="1">
    <citation type="journal article" date="2012" name="PLoS ONE">
        <title>Sequence and analysis of the genome of the pathogenic yeast Candida orthopsilosis.</title>
        <authorList>
            <person name="Riccombeni A."/>
            <person name="Vidanes G."/>
            <person name="Proux-Wera E."/>
            <person name="Wolfe K.H."/>
            <person name="Butler G."/>
        </authorList>
    </citation>
    <scope>NUCLEOTIDE SEQUENCE [LARGE SCALE GENOMIC DNA]</scope>
    <source>
        <strain evidence="8 9">Co 90-125</strain>
    </source>
</reference>
<dbReference type="AlphaFoldDB" id="H8X2N4"/>
<comment type="catalytic activity">
    <reaction evidence="5">
        <text>4-demethylwyosine(37) in tRNA(Phe) + S-adenosyl-L-methionine = 4-demethyl-7-[(3S)-3-amino-3-carboxypropyl]wyosine(37) in tRNA(Phe) + S-methyl-5'-thioadenosine + H(+)</text>
        <dbReference type="Rhea" id="RHEA:36355"/>
        <dbReference type="Rhea" id="RHEA-COMP:10164"/>
        <dbReference type="Rhea" id="RHEA-COMP:10378"/>
        <dbReference type="ChEBI" id="CHEBI:15378"/>
        <dbReference type="ChEBI" id="CHEBI:17509"/>
        <dbReference type="ChEBI" id="CHEBI:59789"/>
        <dbReference type="ChEBI" id="CHEBI:64315"/>
        <dbReference type="ChEBI" id="CHEBI:73550"/>
        <dbReference type="EC" id="2.5.1.114"/>
    </reaction>
</comment>
<dbReference type="OrthoDB" id="2387925at2759"/>
<dbReference type="GO" id="GO:0102522">
    <property type="term" value="F:tRNA 4-demethylwyosine alpha-amino-alpha-carboxypropyltransferase activity"/>
    <property type="evidence" value="ECO:0007669"/>
    <property type="project" value="UniProtKB-EC"/>
</dbReference>
<dbReference type="InterPro" id="IPR030382">
    <property type="entry name" value="MeTrfase_TRM5/TYW2"/>
</dbReference>
<dbReference type="PANTHER" id="PTHR23245">
    <property type="entry name" value="TRNA METHYLTRANSFERASE"/>
    <property type="match status" value="1"/>
</dbReference>
<evidence type="ECO:0000256" key="3">
    <source>
        <dbReference type="ARBA" id="ARBA00022691"/>
    </source>
</evidence>
<feature type="domain" description="SAM-dependent methyltransferase TRM5/TYW2-type" evidence="7">
    <location>
        <begin position="120"/>
        <end position="387"/>
    </location>
</feature>
<dbReference type="RefSeq" id="XP_003868485.1">
    <property type="nucleotide sequence ID" value="XM_003868437.1"/>
</dbReference>
<organism evidence="8 9">
    <name type="scientific">Candida orthopsilosis (strain 90-125)</name>
    <name type="common">Yeast</name>
    <dbReference type="NCBI Taxonomy" id="1136231"/>
    <lineage>
        <taxon>Eukaryota</taxon>
        <taxon>Fungi</taxon>
        <taxon>Dikarya</taxon>
        <taxon>Ascomycota</taxon>
        <taxon>Saccharomycotina</taxon>
        <taxon>Pichiomycetes</taxon>
        <taxon>Debaryomycetaceae</taxon>
        <taxon>Candida/Lodderomyces clade</taxon>
        <taxon>Candida</taxon>
    </lineage>
</organism>
<dbReference type="GO" id="GO:0005737">
    <property type="term" value="C:cytoplasm"/>
    <property type="evidence" value="ECO:0007669"/>
    <property type="project" value="UniProtKB-SubCell"/>
</dbReference>
<dbReference type="EMBL" id="HE681721">
    <property type="protein sequence ID" value="CCG25581.1"/>
    <property type="molecule type" value="Genomic_DNA"/>
</dbReference>
<evidence type="ECO:0000313" key="9">
    <source>
        <dbReference type="Proteomes" id="UP000005018"/>
    </source>
</evidence>
<keyword evidence="4 6" id="KW-0819">tRNA processing</keyword>
<accession>H8X2N4</accession>
<protein>
    <recommendedName>
        <fullName evidence="6">tRNA wybutosine-synthesizing protein 2</fullName>
        <shortName evidence="6">tRNA-yW-synthesizing protein 2</shortName>
    </recommendedName>
    <alternativeName>
        <fullName evidence="6">tRNA(Phe) (4-demethylwyosine(37)-C(7)) aminocarboxypropyltransferase</fullName>
    </alternativeName>
</protein>
<gene>
    <name evidence="8" type="ORF">CORT_0C02050</name>
</gene>
<dbReference type="PIRSF" id="PIRSF038972">
    <property type="entry name" value="Trm12"/>
    <property type="match status" value="1"/>
</dbReference>